<evidence type="ECO:0000256" key="2">
    <source>
        <dbReference type="SAM" id="MobiDB-lite"/>
    </source>
</evidence>
<dbReference type="InterPro" id="IPR004474">
    <property type="entry name" value="LytR_CpsA_psr"/>
</dbReference>
<protein>
    <recommendedName>
        <fullName evidence="4">Cell envelope-related transcriptional attenuator domain-containing protein</fullName>
    </recommendedName>
</protein>
<feature type="domain" description="Cell envelope-related transcriptional attenuator" evidence="4">
    <location>
        <begin position="175"/>
        <end position="317"/>
    </location>
</feature>
<evidence type="ECO:0000313" key="6">
    <source>
        <dbReference type="Proteomes" id="UP001501581"/>
    </source>
</evidence>
<feature type="region of interest" description="Disordered" evidence="2">
    <location>
        <begin position="1"/>
        <end position="95"/>
    </location>
</feature>
<feature type="region of interest" description="Disordered" evidence="2">
    <location>
        <begin position="154"/>
        <end position="175"/>
    </location>
</feature>
<accession>A0ABN1TKK9</accession>
<dbReference type="InterPro" id="IPR050922">
    <property type="entry name" value="LytR/CpsA/Psr_CW_biosynth"/>
</dbReference>
<keyword evidence="3" id="KW-0472">Membrane</keyword>
<evidence type="ECO:0000256" key="3">
    <source>
        <dbReference type="SAM" id="Phobius"/>
    </source>
</evidence>
<dbReference type="Proteomes" id="UP001501581">
    <property type="component" value="Unassembled WGS sequence"/>
</dbReference>
<dbReference type="Pfam" id="PF03816">
    <property type="entry name" value="LytR_cpsA_psr"/>
    <property type="match status" value="1"/>
</dbReference>
<comment type="caution">
    <text evidence="5">The sequence shown here is derived from an EMBL/GenBank/DDBJ whole genome shotgun (WGS) entry which is preliminary data.</text>
</comment>
<sequence>MVDRPEGPEPGTPEYEWLYGKQRRASDDATRVMPIGGQSTPEPPPDTRKRKVQAQQPYQQPPAPARPMTQPQPPGRPPQPPSGPTHPGGSGGRGRRLRLRPVKLVLLLLALWLIFLAVVPFVALRKVSTVDAFPDGDRPADQDGTNYLIVGSDSREGLTEEQRKELGTGNAGGQRTDTIMLLHTGSGPNLLTSIPRDSLVEIPGRGTSKINAAFAWGGPQLLIETVEKNTGIHIDHYIEIGFGGFVDVVDAVGGIEICPTKRMKDKDANLDIKKGCQEADGVVALGYARSRKTDPALGDITRAKHQREVVSAVGKEVLSPWTFVNPFRYWNVNMAAAQTLKVSDGTGPIDLARFGWAMTRVNGENGLTCGVPISNLAVTWDPERSKRFFQKVIEDDTDSIKGNLCTASGLPK</sequence>
<feature type="transmembrane region" description="Helical" evidence="3">
    <location>
        <begin position="104"/>
        <end position="124"/>
    </location>
</feature>
<reference evidence="5 6" key="1">
    <citation type="journal article" date="2019" name="Int. J. Syst. Evol. Microbiol.">
        <title>The Global Catalogue of Microorganisms (GCM) 10K type strain sequencing project: providing services to taxonomists for standard genome sequencing and annotation.</title>
        <authorList>
            <consortium name="The Broad Institute Genomics Platform"/>
            <consortium name="The Broad Institute Genome Sequencing Center for Infectious Disease"/>
            <person name="Wu L."/>
            <person name="Ma J."/>
        </authorList>
    </citation>
    <scope>NUCLEOTIDE SEQUENCE [LARGE SCALE GENOMIC DNA]</scope>
    <source>
        <strain evidence="5 6">JCM 13008</strain>
    </source>
</reference>
<evidence type="ECO:0000256" key="1">
    <source>
        <dbReference type="ARBA" id="ARBA00006068"/>
    </source>
</evidence>
<feature type="compositionally biased region" description="Basic and acidic residues" evidence="2">
    <location>
        <begin position="154"/>
        <end position="166"/>
    </location>
</feature>
<evidence type="ECO:0000313" key="5">
    <source>
        <dbReference type="EMBL" id="GAA1091462.1"/>
    </source>
</evidence>
<name>A0ABN1TKK9_9ACTN</name>
<feature type="compositionally biased region" description="Pro residues" evidence="2">
    <location>
        <begin position="59"/>
        <end position="84"/>
    </location>
</feature>
<dbReference type="Gene3D" id="3.40.630.190">
    <property type="entry name" value="LCP protein"/>
    <property type="match status" value="1"/>
</dbReference>
<dbReference type="NCBIfam" id="TIGR00350">
    <property type="entry name" value="lytR_cpsA_psr"/>
    <property type="match status" value="1"/>
</dbReference>
<evidence type="ECO:0000259" key="4">
    <source>
        <dbReference type="Pfam" id="PF03816"/>
    </source>
</evidence>
<dbReference type="RefSeq" id="WP_343990580.1">
    <property type="nucleotide sequence ID" value="NZ_BAAALG010000001.1"/>
</dbReference>
<keyword evidence="3" id="KW-0812">Transmembrane</keyword>
<dbReference type="PANTHER" id="PTHR33392:SF6">
    <property type="entry name" value="POLYISOPRENYL-TEICHOIC ACID--PEPTIDOGLYCAN TEICHOIC ACID TRANSFERASE TAGU"/>
    <property type="match status" value="1"/>
</dbReference>
<gene>
    <name evidence="5" type="ORF">GCM10009668_02800</name>
</gene>
<keyword evidence="6" id="KW-1185">Reference proteome</keyword>
<comment type="similarity">
    <text evidence="1">Belongs to the LytR/CpsA/Psr (LCP) family.</text>
</comment>
<dbReference type="PANTHER" id="PTHR33392">
    <property type="entry name" value="POLYISOPRENYL-TEICHOIC ACID--PEPTIDOGLYCAN TEICHOIC ACID TRANSFERASE TAGU"/>
    <property type="match status" value="1"/>
</dbReference>
<keyword evidence="3" id="KW-1133">Transmembrane helix</keyword>
<organism evidence="5 6">
    <name type="scientific">Nocardioides dubius</name>
    <dbReference type="NCBI Taxonomy" id="317019"/>
    <lineage>
        <taxon>Bacteria</taxon>
        <taxon>Bacillati</taxon>
        <taxon>Actinomycetota</taxon>
        <taxon>Actinomycetes</taxon>
        <taxon>Propionibacteriales</taxon>
        <taxon>Nocardioidaceae</taxon>
        <taxon>Nocardioides</taxon>
    </lineage>
</organism>
<proteinExistence type="inferred from homology"/>
<dbReference type="EMBL" id="BAAALG010000001">
    <property type="protein sequence ID" value="GAA1091462.1"/>
    <property type="molecule type" value="Genomic_DNA"/>
</dbReference>